<dbReference type="Proteomes" id="UP001153069">
    <property type="component" value="Unassembled WGS sequence"/>
</dbReference>
<gene>
    <name evidence="2" type="ORF">SEMRO_259_G101410.1</name>
</gene>
<name>A0A9N8DT54_9STRA</name>
<comment type="caution">
    <text evidence="2">The sequence shown here is derived from an EMBL/GenBank/DDBJ whole genome shotgun (WGS) entry which is preliminary data.</text>
</comment>
<organism evidence="2 3">
    <name type="scientific">Seminavis robusta</name>
    <dbReference type="NCBI Taxonomy" id="568900"/>
    <lineage>
        <taxon>Eukaryota</taxon>
        <taxon>Sar</taxon>
        <taxon>Stramenopiles</taxon>
        <taxon>Ochrophyta</taxon>
        <taxon>Bacillariophyta</taxon>
        <taxon>Bacillariophyceae</taxon>
        <taxon>Bacillariophycidae</taxon>
        <taxon>Naviculales</taxon>
        <taxon>Naviculaceae</taxon>
        <taxon>Seminavis</taxon>
    </lineage>
</organism>
<accession>A0A9N8DT54</accession>
<reference evidence="2" key="1">
    <citation type="submission" date="2020-06" db="EMBL/GenBank/DDBJ databases">
        <authorList>
            <consortium name="Plant Systems Biology data submission"/>
        </authorList>
    </citation>
    <scope>NUCLEOTIDE SEQUENCE</scope>
    <source>
        <strain evidence="2">D6</strain>
    </source>
</reference>
<dbReference type="OrthoDB" id="439917at2759"/>
<evidence type="ECO:0000256" key="1">
    <source>
        <dbReference type="SAM" id="Phobius"/>
    </source>
</evidence>
<evidence type="ECO:0000313" key="2">
    <source>
        <dbReference type="EMBL" id="CAB9506240.1"/>
    </source>
</evidence>
<keyword evidence="1" id="KW-0812">Transmembrane</keyword>
<sequence>MTTSSKDLASEFNNVAGTISEIRDDYRLPSPNGYVCETGLKQTNCDEMRRLFNDTARLGFGDIMAGVWCPRENNTLRNCPVGSYCPNSKTRLTCPKGFFCPHKTAVPEISCPACDEGAESLARNKTLNVVLPILYTSMLLWCLGVLVKRRRALKEET</sequence>
<evidence type="ECO:0000313" key="3">
    <source>
        <dbReference type="Proteomes" id="UP001153069"/>
    </source>
</evidence>
<keyword evidence="1" id="KW-0472">Membrane</keyword>
<dbReference type="EMBL" id="CAICTM010000258">
    <property type="protein sequence ID" value="CAB9506240.1"/>
    <property type="molecule type" value="Genomic_DNA"/>
</dbReference>
<dbReference type="AlphaFoldDB" id="A0A9N8DT54"/>
<proteinExistence type="predicted"/>
<feature type="transmembrane region" description="Helical" evidence="1">
    <location>
        <begin position="129"/>
        <end position="147"/>
    </location>
</feature>
<keyword evidence="1" id="KW-1133">Transmembrane helix</keyword>
<keyword evidence="3" id="KW-1185">Reference proteome</keyword>
<protein>
    <submittedName>
        <fullName evidence="2">Uncharacterized protein</fullName>
    </submittedName>
</protein>